<dbReference type="Pfam" id="PF13515">
    <property type="entry name" value="FUSC_2"/>
    <property type="match status" value="1"/>
</dbReference>
<evidence type="ECO:0000256" key="3">
    <source>
        <dbReference type="ARBA" id="ARBA00022989"/>
    </source>
</evidence>
<dbReference type="InterPro" id="IPR052430">
    <property type="entry name" value="IVT-Associated"/>
</dbReference>
<feature type="transmembrane region" description="Helical" evidence="6">
    <location>
        <begin position="195"/>
        <end position="213"/>
    </location>
</feature>
<dbReference type="PRINTS" id="PR02047">
    <property type="entry name" value="BREFELDNASP4"/>
</dbReference>
<evidence type="ECO:0000259" key="7">
    <source>
        <dbReference type="Pfam" id="PF13515"/>
    </source>
</evidence>
<keyword evidence="4 6" id="KW-0472">Membrane</keyword>
<dbReference type="PANTHER" id="PTHR47804:SF3">
    <property type="entry name" value="PROTEIN BRE4"/>
    <property type="match status" value="1"/>
</dbReference>
<evidence type="ECO:0000313" key="9">
    <source>
        <dbReference type="Proteomes" id="UP000191024"/>
    </source>
</evidence>
<dbReference type="OrthoDB" id="1924968at2759"/>
<feature type="transmembrane region" description="Helical" evidence="6">
    <location>
        <begin position="219"/>
        <end position="241"/>
    </location>
</feature>
<dbReference type="EMBL" id="LT598467">
    <property type="protein sequence ID" value="SCU98368.1"/>
    <property type="molecule type" value="Genomic_DNA"/>
</dbReference>
<dbReference type="Proteomes" id="UP000191024">
    <property type="component" value="Chromosome F"/>
</dbReference>
<feature type="transmembrane region" description="Helical" evidence="6">
    <location>
        <begin position="713"/>
        <end position="732"/>
    </location>
</feature>
<dbReference type="GO" id="GO:0016020">
    <property type="term" value="C:membrane"/>
    <property type="evidence" value="ECO:0007669"/>
    <property type="project" value="UniProtKB-SubCell"/>
</dbReference>
<feature type="transmembrane region" description="Helical" evidence="6">
    <location>
        <begin position="162"/>
        <end position="183"/>
    </location>
</feature>
<sequence>MSQQPHISKGSYVQKSFLNLKGLGHDLAGSVSSRTSLSQLKLNQLTVGKNWGFLEDYGLEELRDGFFDPIYTKHERVQADGDDDEPKSAWKIDISEVVKTELNLIRDNWKQIAKYFIAFFASICICLVRPAGSWMGHSHRQFLPIAVLLHHPVRSIGVQLEVSIFAILGNVLALGWSSLAWYISTATGPAASHQGGVFFASMFIAVFLAAWLRTAYMRFFYFSQSFGMGIIYLHTASLAFSKRSLHWQLFWDFGISNVFGIALSLLVCATIFPSFGNSEVIIMLTETLDSMKQFLVTFVDAEYCHDLQKLHSLQRHLVATFDVTLSQGVREFANQITLSRMDHIRLKELRNSLTIAASTLKILPVAHKLISNLELEEFYHKCENHSSSGTGTDASSPPSLHQTPTKTENPSSDHDLSVLRSTFSDTILMLLVEMISTLETMSTTLAKLSNAEDRKTNLQKICQNHDKLKLRIAQLDMGYRKFTKTHYFNKELLSASFSVDIFLFLRYIRQTAKNLIISAHNVSDIAANAHWKLNLPHYPLRRALVRLPAQCNLDQGATTIFEYFEAKSDVDDIFECLYNSYTSTHSHLRPTISKNQMNATIRAIDHKDFSLHTTQNTLRFKLWLLSRKVVSDESKWAFKIIFILTFMALPSWLPESLHWYETYQCWWCPVLYFLLINRRNTGNWDTVLKRSLCCLLGVFWGWCANQARHFSSPYVIGCFAGLIGFLISCFFFSHKSPKLAFITLMSFSVIALEPYSANALSLGTAVIWKDTWVTGLALFFGVTLSLPTNWIVWPFMARYELAPSISSLLGHISQSYQSITDRYLYRDANDDPTGLTLKFSTIREVRLSQSLTALRELLQSAENEPIYISNFKPLLYTQLMEACDYLLERMIAARISGRYFEVWDRDRDSETTRALLSLRRDSAASVIFVLYMLSNCFRSKNKVPKYLPNPIMARKKLFDFISKFEMSGGAKVWSAGGKTLTSETDACPERSKEPGADYEKEHWTEVHAMAFSRAYTDIAHALQKVVELSKEILGEEL</sequence>
<feature type="transmembrane region" description="Helical" evidence="6">
    <location>
        <begin position="772"/>
        <end position="793"/>
    </location>
</feature>
<dbReference type="InterPro" id="IPR023244">
    <property type="entry name" value="Brefeldin_A-sensitivity_4"/>
</dbReference>
<feature type="compositionally biased region" description="Polar residues" evidence="5">
    <location>
        <begin position="386"/>
        <end position="410"/>
    </location>
</feature>
<evidence type="ECO:0000256" key="6">
    <source>
        <dbReference type="SAM" id="Phobius"/>
    </source>
</evidence>
<feature type="domain" description="Integral membrane bound transporter" evidence="7">
    <location>
        <begin position="658"/>
        <end position="756"/>
    </location>
</feature>
<feature type="transmembrane region" description="Helical" evidence="6">
    <location>
        <begin position="253"/>
        <end position="275"/>
    </location>
</feature>
<gene>
    <name evidence="8" type="ORF">LAMI_0F14334G</name>
</gene>
<keyword evidence="3 6" id="KW-1133">Transmembrane helix</keyword>
<accession>A0A1G4K3T1</accession>
<dbReference type="InterPro" id="IPR049453">
    <property type="entry name" value="Memb_transporter_dom"/>
</dbReference>
<organism evidence="8 9">
    <name type="scientific">Lachancea mirantina</name>
    <dbReference type="NCBI Taxonomy" id="1230905"/>
    <lineage>
        <taxon>Eukaryota</taxon>
        <taxon>Fungi</taxon>
        <taxon>Dikarya</taxon>
        <taxon>Ascomycota</taxon>
        <taxon>Saccharomycotina</taxon>
        <taxon>Saccharomycetes</taxon>
        <taxon>Saccharomycetales</taxon>
        <taxon>Saccharomycetaceae</taxon>
        <taxon>Lachancea</taxon>
    </lineage>
</organism>
<dbReference type="AlphaFoldDB" id="A0A1G4K3T1"/>
<comment type="subcellular location">
    <subcellularLocation>
        <location evidence="1">Membrane</location>
        <topology evidence="1">Multi-pass membrane protein</topology>
    </subcellularLocation>
</comment>
<evidence type="ECO:0000256" key="5">
    <source>
        <dbReference type="SAM" id="MobiDB-lite"/>
    </source>
</evidence>
<dbReference type="STRING" id="1230905.A0A1G4K3T1"/>
<evidence type="ECO:0000256" key="4">
    <source>
        <dbReference type="ARBA" id="ARBA00023136"/>
    </source>
</evidence>
<proteinExistence type="predicted"/>
<feature type="transmembrane region" description="Helical" evidence="6">
    <location>
        <begin position="739"/>
        <end position="760"/>
    </location>
</feature>
<evidence type="ECO:0000256" key="2">
    <source>
        <dbReference type="ARBA" id="ARBA00022692"/>
    </source>
</evidence>
<evidence type="ECO:0000313" key="8">
    <source>
        <dbReference type="EMBL" id="SCU98368.1"/>
    </source>
</evidence>
<feature type="transmembrane region" description="Helical" evidence="6">
    <location>
        <begin position="112"/>
        <end position="132"/>
    </location>
</feature>
<dbReference type="PANTHER" id="PTHR47804">
    <property type="entry name" value="60S RIBOSOMAL PROTEIN L19"/>
    <property type="match status" value="1"/>
</dbReference>
<reference evidence="9" key="1">
    <citation type="submission" date="2016-03" db="EMBL/GenBank/DDBJ databases">
        <authorList>
            <person name="Devillers H."/>
        </authorList>
    </citation>
    <scope>NUCLEOTIDE SEQUENCE [LARGE SCALE GENOMIC DNA]</scope>
</reference>
<protein>
    <submittedName>
        <fullName evidence="8">LAMI_0F14334g1_1</fullName>
    </submittedName>
</protein>
<keyword evidence="9" id="KW-1185">Reference proteome</keyword>
<feature type="region of interest" description="Disordered" evidence="5">
    <location>
        <begin position="386"/>
        <end position="416"/>
    </location>
</feature>
<keyword evidence="2 6" id="KW-0812">Transmembrane</keyword>
<name>A0A1G4K3T1_9SACH</name>
<evidence type="ECO:0000256" key="1">
    <source>
        <dbReference type="ARBA" id="ARBA00004141"/>
    </source>
</evidence>